<dbReference type="Proteomes" id="UP000789405">
    <property type="component" value="Unassembled WGS sequence"/>
</dbReference>
<dbReference type="AlphaFoldDB" id="A0A9N9I5M4"/>
<organism evidence="2 3">
    <name type="scientific">Dentiscutata erythropus</name>
    <dbReference type="NCBI Taxonomy" id="1348616"/>
    <lineage>
        <taxon>Eukaryota</taxon>
        <taxon>Fungi</taxon>
        <taxon>Fungi incertae sedis</taxon>
        <taxon>Mucoromycota</taxon>
        <taxon>Glomeromycotina</taxon>
        <taxon>Glomeromycetes</taxon>
        <taxon>Diversisporales</taxon>
        <taxon>Gigasporaceae</taxon>
        <taxon>Dentiscutata</taxon>
    </lineage>
</organism>
<proteinExistence type="predicted"/>
<keyword evidence="1" id="KW-0175">Coiled coil</keyword>
<feature type="coiled-coil region" evidence="1">
    <location>
        <begin position="20"/>
        <end position="68"/>
    </location>
</feature>
<accession>A0A9N9I5M4</accession>
<comment type="caution">
    <text evidence="2">The sequence shown here is derived from an EMBL/GenBank/DDBJ whole genome shotgun (WGS) entry which is preliminary data.</text>
</comment>
<evidence type="ECO:0000313" key="2">
    <source>
        <dbReference type="EMBL" id="CAG8721044.1"/>
    </source>
</evidence>
<gene>
    <name evidence="2" type="ORF">DERYTH_LOCUS14324</name>
</gene>
<dbReference type="EMBL" id="CAJVPY010010701">
    <property type="protein sequence ID" value="CAG8721044.1"/>
    <property type="molecule type" value="Genomic_DNA"/>
</dbReference>
<sequence length="98" mass="11600">MVVGVAVNFVDLMPPLLESLESLFWKFQKNQKEIEELKKELKAERRLIKNKNEENEALRKDYNHLLDAYWAKCETGIYYFEVNGLDIRLSLLVMFCAN</sequence>
<keyword evidence="3" id="KW-1185">Reference proteome</keyword>
<reference evidence="2" key="1">
    <citation type="submission" date="2021-06" db="EMBL/GenBank/DDBJ databases">
        <authorList>
            <person name="Kallberg Y."/>
            <person name="Tangrot J."/>
            <person name="Rosling A."/>
        </authorList>
    </citation>
    <scope>NUCLEOTIDE SEQUENCE</scope>
    <source>
        <strain evidence="2">MA453B</strain>
    </source>
</reference>
<evidence type="ECO:0000313" key="3">
    <source>
        <dbReference type="Proteomes" id="UP000789405"/>
    </source>
</evidence>
<protein>
    <submittedName>
        <fullName evidence="2">22800_t:CDS:1</fullName>
    </submittedName>
</protein>
<name>A0A9N9I5M4_9GLOM</name>
<evidence type="ECO:0000256" key="1">
    <source>
        <dbReference type="SAM" id="Coils"/>
    </source>
</evidence>